<feature type="region of interest" description="Disordered" evidence="1">
    <location>
        <begin position="51"/>
        <end position="71"/>
    </location>
</feature>
<sequence length="266" mass="29171">MSEVVTRTELLTPEPAAALASLLGVPEPEGGLPLLWHWVYLLERPAQADLGPDGHPVRNTVPAPPGPGRRRMWAGGRVRSRGTLRCGEVATRQTRVLSVREKQGRSGALTFVVVGHRIEQGGRVVVEEEQDLVYRQATLSVSDSGPEVPPEPGEWSIEVSPTLLFRFSALTYNAHRIHYDRDYARDVEGYPGLLTHGPLQALAMAEAARARGLSGDLRFEYRLVSPLFDFQGLVVRASEEAGGFATAVRDIHGRQTATGLLRRLDD</sequence>
<dbReference type="Proteomes" id="UP000199025">
    <property type="component" value="Unassembled WGS sequence"/>
</dbReference>
<dbReference type="InterPro" id="IPR052741">
    <property type="entry name" value="Mitochondrial_HTD2"/>
</dbReference>
<dbReference type="RefSeq" id="WP_091505487.1">
    <property type="nucleotide sequence ID" value="NZ_FORP01000004.1"/>
</dbReference>
<organism evidence="3 4">
    <name type="scientific">Amycolatopsis sacchari</name>
    <dbReference type="NCBI Taxonomy" id="115433"/>
    <lineage>
        <taxon>Bacteria</taxon>
        <taxon>Bacillati</taxon>
        <taxon>Actinomycetota</taxon>
        <taxon>Actinomycetes</taxon>
        <taxon>Pseudonocardiales</taxon>
        <taxon>Pseudonocardiaceae</taxon>
        <taxon>Amycolatopsis</taxon>
    </lineage>
</organism>
<accession>A0A1I3QDM6</accession>
<dbReference type="STRING" id="115433.SAMN05421835_104287"/>
<gene>
    <name evidence="3" type="ORF">SAMN05421835_104287</name>
</gene>
<keyword evidence="4" id="KW-1185">Reference proteome</keyword>
<evidence type="ECO:0000313" key="4">
    <source>
        <dbReference type="Proteomes" id="UP000199025"/>
    </source>
</evidence>
<dbReference type="AlphaFoldDB" id="A0A1I3QDM6"/>
<dbReference type="GO" id="GO:0019171">
    <property type="term" value="F:(3R)-hydroxyacyl-[acyl-carrier-protein] dehydratase activity"/>
    <property type="evidence" value="ECO:0007669"/>
    <property type="project" value="TreeGrafter"/>
</dbReference>
<dbReference type="Pfam" id="PF13452">
    <property type="entry name" value="FAS1_DH_region"/>
    <property type="match status" value="1"/>
</dbReference>
<proteinExistence type="predicted"/>
<reference evidence="3 4" key="1">
    <citation type="submission" date="2016-10" db="EMBL/GenBank/DDBJ databases">
        <authorList>
            <person name="de Groot N.N."/>
        </authorList>
    </citation>
    <scope>NUCLEOTIDE SEQUENCE [LARGE SCALE GENOMIC DNA]</scope>
    <source>
        <strain evidence="3 4">DSM 44468</strain>
    </source>
</reference>
<dbReference type="PANTHER" id="PTHR28152:SF1">
    <property type="entry name" value="HYDROXYACYL-THIOESTER DEHYDRATASE TYPE 2, MITOCHONDRIAL"/>
    <property type="match status" value="1"/>
</dbReference>
<dbReference type="OrthoDB" id="7183822at2"/>
<evidence type="ECO:0000259" key="2">
    <source>
        <dbReference type="Pfam" id="PF13452"/>
    </source>
</evidence>
<name>A0A1I3QDM6_9PSEU</name>
<dbReference type="SUPFAM" id="SSF54637">
    <property type="entry name" value="Thioesterase/thiol ester dehydrase-isomerase"/>
    <property type="match status" value="2"/>
</dbReference>
<evidence type="ECO:0000256" key="1">
    <source>
        <dbReference type="SAM" id="MobiDB-lite"/>
    </source>
</evidence>
<dbReference type="InterPro" id="IPR029069">
    <property type="entry name" value="HotDog_dom_sf"/>
</dbReference>
<feature type="domain" description="FAS1-like dehydratase" evidence="2">
    <location>
        <begin position="61"/>
        <end position="127"/>
    </location>
</feature>
<dbReference type="EMBL" id="FORP01000004">
    <property type="protein sequence ID" value="SFJ32008.1"/>
    <property type="molecule type" value="Genomic_DNA"/>
</dbReference>
<protein>
    <submittedName>
        <fullName evidence="3">3-methylfumaryl-CoA hydratase</fullName>
    </submittedName>
</protein>
<dbReference type="Gene3D" id="3.10.129.10">
    <property type="entry name" value="Hotdog Thioesterase"/>
    <property type="match status" value="1"/>
</dbReference>
<evidence type="ECO:0000313" key="3">
    <source>
        <dbReference type="EMBL" id="SFJ32008.1"/>
    </source>
</evidence>
<dbReference type="InterPro" id="IPR039569">
    <property type="entry name" value="FAS1-like_DH_region"/>
</dbReference>
<dbReference type="PANTHER" id="PTHR28152">
    <property type="entry name" value="HYDROXYACYL-THIOESTER DEHYDRATASE TYPE 2, MITOCHONDRIAL"/>
    <property type="match status" value="1"/>
</dbReference>